<gene>
    <name evidence="5" type="ORF">CR152_24055</name>
</gene>
<dbReference type="OrthoDB" id="9815245at2"/>
<dbReference type="Pfam" id="PF05569">
    <property type="entry name" value="Peptidase_M56"/>
    <property type="match status" value="1"/>
</dbReference>
<protein>
    <recommendedName>
        <fullName evidence="7">Peptidase M23</fullName>
    </recommendedName>
</protein>
<organism evidence="5 6">
    <name type="scientific">Massilia violaceinigra</name>
    <dbReference type="NCBI Taxonomy" id="2045208"/>
    <lineage>
        <taxon>Bacteria</taxon>
        <taxon>Pseudomonadati</taxon>
        <taxon>Pseudomonadota</taxon>
        <taxon>Betaproteobacteria</taxon>
        <taxon>Burkholderiales</taxon>
        <taxon>Oxalobacteraceae</taxon>
        <taxon>Telluria group</taxon>
        <taxon>Massilia</taxon>
    </lineage>
</organism>
<accession>A0A2D2DQK1</accession>
<keyword evidence="2" id="KW-0472">Membrane</keyword>
<keyword evidence="2" id="KW-0812">Transmembrane</keyword>
<evidence type="ECO:0008006" key="7">
    <source>
        <dbReference type="Google" id="ProtNLM"/>
    </source>
</evidence>
<dbReference type="GO" id="GO:0004222">
    <property type="term" value="F:metalloendopeptidase activity"/>
    <property type="evidence" value="ECO:0007669"/>
    <property type="project" value="TreeGrafter"/>
</dbReference>
<evidence type="ECO:0000313" key="6">
    <source>
        <dbReference type="Proteomes" id="UP000229897"/>
    </source>
</evidence>
<keyword evidence="2" id="KW-1133">Transmembrane helix</keyword>
<name>A0A2D2DQK1_9BURK</name>
<evidence type="ECO:0000313" key="5">
    <source>
        <dbReference type="EMBL" id="ATQ77248.1"/>
    </source>
</evidence>
<dbReference type="Proteomes" id="UP000229897">
    <property type="component" value="Chromosome"/>
</dbReference>
<evidence type="ECO:0000256" key="1">
    <source>
        <dbReference type="SAM" id="MobiDB-lite"/>
    </source>
</evidence>
<dbReference type="InterPro" id="IPR016047">
    <property type="entry name" value="M23ase_b-sheet_dom"/>
</dbReference>
<dbReference type="Pfam" id="PF01551">
    <property type="entry name" value="Peptidase_M23"/>
    <property type="match status" value="1"/>
</dbReference>
<feature type="transmembrane region" description="Helical" evidence="2">
    <location>
        <begin position="105"/>
        <end position="124"/>
    </location>
</feature>
<feature type="domain" description="Peptidase M56" evidence="4">
    <location>
        <begin position="10"/>
        <end position="278"/>
    </location>
</feature>
<dbReference type="SUPFAM" id="SSF51261">
    <property type="entry name" value="Duplicated hybrid motif"/>
    <property type="match status" value="1"/>
</dbReference>
<dbReference type="EMBL" id="CP024608">
    <property type="protein sequence ID" value="ATQ77248.1"/>
    <property type="molecule type" value="Genomic_DNA"/>
</dbReference>
<feature type="region of interest" description="Disordered" evidence="1">
    <location>
        <begin position="481"/>
        <end position="502"/>
    </location>
</feature>
<dbReference type="KEGG" id="mass:CR152_24055"/>
<dbReference type="InterPro" id="IPR008756">
    <property type="entry name" value="Peptidase_M56"/>
</dbReference>
<evidence type="ECO:0000259" key="4">
    <source>
        <dbReference type="Pfam" id="PF05569"/>
    </source>
</evidence>
<dbReference type="CDD" id="cd12797">
    <property type="entry name" value="M23_peptidase"/>
    <property type="match status" value="1"/>
</dbReference>
<dbReference type="InterPro" id="IPR011055">
    <property type="entry name" value="Dup_hybrid_motif"/>
</dbReference>
<feature type="domain" description="M23ase beta-sheet core" evidence="3">
    <location>
        <begin position="381"/>
        <end position="479"/>
    </location>
</feature>
<evidence type="ECO:0000259" key="3">
    <source>
        <dbReference type="Pfam" id="PF01551"/>
    </source>
</evidence>
<dbReference type="PANTHER" id="PTHR21666">
    <property type="entry name" value="PEPTIDASE-RELATED"/>
    <property type="match status" value="1"/>
</dbReference>
<keyword evidence="6" id="KW-1185">Reference proteome</keyword>
<proteinExistence type="predicted"/>
<dbReference type="InterPro" id="IPR050570">
    <property type="entry name" value="Cell_wall_metabolism_enzyme"/>
</dbReference>
<feature type="compositionally biased region" description="Basic and acidic residues" evidence="1">
    <location>
        <begin position="493"/>
        <end position="502"/>
    </location>
</feature>
<reference evidence="5" key="1">
    <citation type="submission" date="2017-10" db="EMBL/GenBank/DDBJ databases">
        <title>Massilia psychrophilum sp. nov., a novel purple-pigmented bacterium isolated from Tianshan glacier, Xinjiang Municipality, China.</title>
        <authorList>
            <person name="Wang H."/>
        </authorList>
    </citation>
    <scope>NUCLEOTIDE SEQUENCE [LARGE SCALE GENOMIC DNA]</scope>
    <source>
        <strain evidence="5">B2</strain>
    </source>
</reference>
<dbReference type="AlphaFoldDB" id="A0A2D2DQK1"/>
<evidence type="ECO:0000256" key="2">
    <source>
        <dbReference type="SAM" id="Phobius"/>
    </source>
</evidence>
<feature type="transmembrane region" description="Helical" evidence="2">
    <location>
        <begin position="42"/>
        <end position="62"/>
    </location>
</feature>
<sequence>MFSQFSLLFLKACITSILAGAAWALLWLALHFWPGLAAQRAPWLLAQLGAAAVLVLVLLPGASRFSIFPAVELSTTPAAHVDVKHDAELEGFDGIDLATVKPVQALAWLGNAWLLIYLAGFIHASARCRRDRRIVIALKAAAQRLSPADISDHQALASHRNRLPPVFEVDAPVPPMLAGLLRPMLLLPRHLRDLDLDQQGLVIEHELTHLSRLDQLGLHMALSLQILLWFNPALPALRRQLTWAQELACDRAVLAGSTLQQRKRFAAALIAQFKMQQTSPAYAAMAFRGQLRDCVSARAALIRDGIAFHSHAAVRAASGCLLIALLLASVVLQPAFALRAVDTSPHPVNPAAEPLPQWLAPLQRMRITSYFGTVRTAGATPHGGIDLAARAGTPIMAPASGTVTASTDLYQGEARYGEVIAIEHAGGLRSVYAHLNQRSVKVGEAVAKGQLIGHTGATGRVSGPHLHLEIHRNNIKLDPELLLGSQDGTDSAKNARDTLRSR</sequence>
<feature type="transmembrane region" description="Helical" evidence="2">
    <location>
        <begin position="6"/>
        <end position="30"/>
    </location>
</feature>
<dbReference type="Gene3D" id="2.70.70.10">
    <property type="entry name" value="Glucose Permease (Domain IIA)"/>
    <property type="match status" value="1"/>
</dbReference>
<dbReference type="PANTHER" id="PTHR21666:SF270">
    <property type="entry name" value="MUREIN HYDROLASE ACTIVATOR ENVC"/>
    <property type="match status" value="1"/>
</dbReference>
<dbReference type="RefSeq" id="WP_099879249.1">
    <property type="nucleotide sequence ID" value="NZ_CP024608.1"/>
</dbReference>